<dbReference type="RefSeq" id="WP_346337673.1">
    <property type="nucleotide sequence ID" value="NZ_JBBYXI010000004.1"/>
</dbReference>
<sequence length="344" mass="37493">MQVQPVKRKASKFWLYGPTALLIILVAGWCGGWFYMRGKVEEATQNFLTVEAMRGRVWDCPNRTIGGFPFRFEVSCESFAYTAGNTRVTLGPTKVVTQVYNPRHMIVEATGPMEFTDGNVSGTGNWKSLEASISGLNKGGFERIALVAEQSNVRISGLPEVATVEASSNNSEIHIRLAPDNNPVMQSFDVAINVSGAVIPLMNARMGDDAPLDVDALATFVNFPKLRGGEPANVILEMWRVVGGSVKLQKLDTRKGLRILNVQAELGLDEEHRLKGSVDIAQANYSDLMARLTSGNQEPRPLQPLPADAAKTAVVALPKVVLTNGRIRIGGMFDVPKVRLAPLY</sequence>
<dbReference type="Pfam" id="PF09898">
    <property type="entry name" value="DUF2125"/>
    <property type="match status" value="1"/>
</dbReference>
<reference evidence="2 3" key="1">
    <citation type="submission" date="2024-04" db="EMBL/GenBank/DDBJ databases">
        <title>A novel species isolated from cricket.</title>
        <authorList>
            <person name="Wang H.-C."/>
        </authorList>
    </citation>
    <scope>NUCLEOTIDE SEQUENCE [LARGE SCALE GENOMIC DNA]</scope>
    <source>
        <strain evidence="2 3">WL0021</strain>
    </source>
</reference>
<proteinExistence type="predicted"/>
<dbReference type="InterPro" id="IPR018666">
    <property type="entry name" value="DUF2125"/>
</dbReference>
<dbReference type="EMBL" id="JBBYXI010000004">
    <property type="protein sequence ID" value="MEN3931631.1"/>
    <property type="molecule type" value="Genomic_DNA"/>
</dbReference>
<accession>A0ABV0BMU0</accession>
<comment type="caution">
    <text evidence="2">The sequence shown here is derived from an EMBL/GenBank/DDBJ whole genome shotgun (WGS) entry which is preliminary data.</text>
</comment>
<organism evidence="2 3">
    <name type="scientific">Hohaiivirga grylli</name>
    <dbReference type="NCBI Taxonomy" id="3133970"/>
    <lineage>
        <taxon>Bacteria</taxon>
        <taxon>Pseudomonadati</taxon>
        <taxon>Pseudomonadota</taxon>
        <taxon>Alphaproteobacteria</taxon>
        <taxon>Hyphomicrobiales</taxon>
        <taxon>Methylobacteriaceae</taxon>
        <taxon>Hohaiivirga</taxon>
    </lineage>
</organism>
<keyword evidence="3" id="KW-1185">Reference proteome</keyword>
<keyword evidence="1" id="KW-0812">Transmembrane</keyword>
<evidence type="ECO:0000313" key="3">
    <source>
        <dbReference type="Proteomes" id="UP001418637"/>
    </source>
</evidence>
<evidence type="ECO:0000256" key="1">
    <source>
        <dbReference type="SAM" id="Phobius"/>
    </source>
</evidence>
<gene>
    <name evidence="2" type="ORF">WJT86_11260</name>
</gene>
<dbReference type="Proteomes" id="UP001418637">
    <property type="component" value="Unassembled WGS sequence"/>
</dbReference>
<keyword evidence="1" id="KW-0472">Membrane</keyword>
<protein>
    <submittedName>
        <fullName evidence="2">DUF2125 domain-containing protein</fullName>
    </submittedName>
</protein>
<feature type="transmembrane region" description="Helical" evidence="1">
    <location>
        <begin position="13"/>
        <end position="36"/>
    </location>
</feature>
<keyword evidence="1" id="KW-1133">Transmembrane helix</keyword>
<name>A0ABV0BMU0_9HYPH</name>
<evidence type="ECO:0000313" key="2">
    <source>
        <dbReference type="EMBL" id="MEN3931631.1"/>
    </source>
</evidence>